<organism evidence="1 2">
    <name type="scientific">Pseudomonas fluorescens</name>
    <dbReference type="NCBI Taxonomy" id="294"/>
    <lineage>
        <taxon>Bacteria</taxon>
        <taxon>Pseudomonadati</taxon>
        <taxon>Pseudomonadota</taxon>
        <taxon>Gammaproteobacteria</taxon>
        <taxon>Pseudomonadales</taxon>
        <taxon>Pseudomonadaceae</taxon>
        <taxon>Pseudomonas</taxon>
    </lineage>
</organism>
<accession>A0A7Z3C4H5</accession>
<proteinExistence type="predicted"/>
<protein>
    <submittedName>
        <fullName evidence="1">Uncharacterized protein</fullName>
    </submittedName>
</protein>
<reference evidence="1 2" key="1">
    <citation type="submission" date="2018-03" db="EMBL/GenBank/DDBJ databases">
        <title>Complete genome sequence of Pseudomonas fluorescens sp. G7.</title>
        <authorList>
            <person name="Gao C.-H."/>
            <person name="Li Z."/>
            <person name="Cai P."/>
        </authorList>
    </citation>
    <scope>NUCLEOTIDE SEQUENCE [LARGE SCALE GENOMIC DNA]</scope>
    <source>
        <strain evidence="1 2">G7</strain>
    </source>
</reference>
<evidence type="ECO:0000313" key="2">
    <source>
        <dbReference type="Proteomes" id="UP000501669"/>
    </source>
</evidence>
<gene>
    <name evidence="1" type="ORF">C6Y56_08950</name>
</gene>
<name>A0A7Z3C4H5_PSEFL</name>
<dbReference type="Proteomes" id="UP000501669">
    <property type="component" value="Chromosome"/>
</dbReference>
<sequence>MAEREDRKEREPVRVTVGRAAEASRISEAAYFVSDVFAADARIIRSRRRAVKSTLTMLVIGDGTASQ</sequence>
<evidence type="ECO:0000313" key="1">
    <source>
        <dbReference type="EMBL" id="QJP94726.1"/>
    </source>
</evidence>
<dbReference type="AlphaFoldDB" id="A0A7Z3C4H5"/>
<dbReference type="EMBL" id="CP027561">
    <property type="protein sequence ID" value="QJP94726.1"/>
    <property type="molecule type" value="Genomic_DNA"/>
</dbReference>